<keyword evidence="4" id="KW-0540">Nuclease</keyword>
<keyword evidence="4" id="KW-0255">Endonuclease</keyword>
<feature type="domain" description="Restriction endonuclease type IV Mrr" evidence="3">
    <location>
        <begin position="89"/>
        <end position="199"/>
    </location>
</feature>
<dbReference type="InterPro" id="IPR007560">
    <property type="entry name" value="Restrct_endonuc_IV_Mrr"/>
</dbReference>
<dbReference type="Proteomes" id="UP000199111">
    <property type="component" value="Unassembled WGS sequence"/>
</dbReference>
<evidence type="ECO:0000313" key="4">
    <source>
        <dbReference type="EMBL" id="SFJ57475.1"/>
    </source>
</evidence>
<dbReference type="InterPro" id="IPR011856">
    <property type="entry name" value="tRNA_endonuc-like_dom_sf"/>
</dbReference>
<evidence type="ECO:0000256" key="2">
    <source>
        <dbReference type="SAM" id="Phobius"/>
    </source>
</evidence>
<dbReference type="EMBL" id="FOQY01000010">
    <property type="protein sequence ID" value="SFJ57475.1"/>
    <property type="molecule type" value="Genomic_DNA"/>
</dbReference>
<dbReference type="SUPFAM" id="SSF52980">
    <property type="entry name" value="Restriction endonuclease-like"/>
    <property type="match status" value="1"/>
</dbReference>
<keyword evidence="2" id="KW-1133">Transmembrane helix</keyword>
<dbReference type="Gene3D" id="3.40.1350.10">
    <property type="match status" value="1"/>
</dbReference>
<accession>A0A1I3SFF0</accession>
<dbReference type="GO" id="GO:0003677">
    <property type="term" value="F:DNA binding"/>
    <property type="evidence" value="ECO:0007669"/>
    <property type="project" value="InterPro"/>
</dbReference>
<keyword evidence="2" id="KW-0812">Transmembrane</keyword>
<dbReference type="PANTHER" id="PTHR30015">
    <property type="entry name" value="MRR RESTRICTION SYSTEM PROTEIN"/>
    <property type="match status" value="1"/>
</dbReference>
<feature type="transmembrane region" description="Helical" evidence="2">
    <location>
        <begin position="45"/>
        <end position="66"/>
    </location>
</feature>
<name>A0A1I3SFF0_9ACTN</name>
<organism evidence="4 5">
    <name type="scientific">Streptosporangium canum</name>
    <dbReference type="NCBI Taxonomy" id="324952"/>
    <lineage>
        <taxon>Bacteria</taxon>
        <taxon>Bacillati</taxon>
        <taxon>Actinomycetota</taxon>
        <taxon>Actinomycetes</taxon>
        <taxon>Streptosporangiales</taxon>
        <taxon>Streptosporangiaceae</taxon>
        <taxon>Streptosporangium</taxon>
    </lineage>
</organism>
<dbReference type="Pfam" id="PF04471">
    <property type="entry name" value="Mrr_cat"/>
    <property type="match status" value="1"/>
</dbReference>
<evidence type="ECO:0000256" key="1">
    <source>
        <dbReference type="SAM" id="MobiDB-lite"/>
    </source>
</evidence>
<feature type="region of interest" description="Disordered" evidence="1">
    <location>
        <begin position="216"/>
        <end position="236"/>
    </location>
</feature>
<evidence type="ECO:0000313" key="5">
    <source>
        <dbReference type="Proteomes" id="UP000199111"/>
    </source>
</evidence>
<proteinExistence type="predicted"/>
<dbReference type="InterPro" id="IPR052906">
    <property type="entry name" value="Type_IV_Methyl-Rstrct_Enzyme"/>
</dbReference>
<keyword evidence="5" id="KW-1185">Reference proteome</keyword>
<dbReference type="GO" id="GO:0015666">
    <property type="term" value="F:restriction endodeoxyribonuclease activity"/>
    <property type="evidence" value="ECO:0007669"/>
    <property type="project" value="TreeGrafter"/>
</dbReference>
<dbReference type="GO" id="GO:0009307">
    <property type="term" value="P:DNA restriction-modification system"/>
    <property type="evidence" value="ECO:0007669"/>
    <property type="project" value="InterPro"/>
</dbReference>
<sequence>MARRRTPARRRPRRRKGNADWFPWLVAAIVLVVVAKWFIDLVLANWPLVLGLAVVLVAGLVGMLVVRRRMIDARQREWLRENAHLERVDRMTGVQFESLVEALLQRDGFHKVHRIGGSGDGGVDVIGTAPTGDRFVVQCKRWTKSVGSPEVRNLLGALHAYPDHRGVLVATAHFTAPAKQCAVGTDLILIDREQLAAWLTGSFALALSARATGGSWPLRRPVSPPPESDLGLEDAG</sequence>
<protein>
    <submittedName>
        <fullName evidence="4">Restriction endonuclease</fullName>
    </submittedName>
</protein>
<evidence type="ECO:0000259" key="3">
    <source>
        <dbReference type="Pfam" id="PF04471"/>
    </source>
</evidence>
<dbReference type="AlphaFoldDB" id="A0A1I3SFF0"/>
<feature type="transmembrane region" description="Helical" evidence="2">
    <location>
        <begin position="21"/>
        <end position="39"/>
    </location>
</feature>
<reference evidence="5" key="1">
    <citation type="submission" date="2016-10" db="EMBL/GenBank/DDBJ databases">
        <authorList>
            <person name="Varghese N."/>
            <person name="Submissions S."/>
        </authorList>
    </citation>
    <scope>NUCLEOTIDE SEQUENCE [LARGE SCALE GENOMIC DNA]</scope>
    <source>
        <strain evidence="5">CGMCC 4.2126</strain>
    </source>
</reference>
<keyword evidence="4" id="KW-0378">Hydrolase</keyword>
<dbReference type="PANTHER" id="PTHR30015:SF7">
    <property type="entry name" value="TYPE IV METHYL-DIRECTED RESTRICTION ENZYME ECOKMRR"/>
    <property type="match status" value="1"/>
</dbReference>
<keyword evidence="2" id="KW-0472">Membrane</keyword>
<gene>
    <name evidence="4" type="ORF">SAMN05216275_11038</name>
</gene>
<dbReference type="InterPro" id="IPR011335">
    <property type="entry name" value="Restrct_endonuc-II-like"/>
</dbReference>